<dbReference type="InterPro" id="IPR014710">
    <property type="entry name" value="RmlC-like_jellyroll"/>
</dbReference>
<dbReference type="Pfam" id="PF12833">
    <property type="entry name" value="HTH_18"/>
    <property type="match status" value="1"/>
</dbReference>
<protein>
    <submittedName>
        <fullName evidence="5">Helix-turn-helix domain-containing protein</fullName>
    </submittedName>
</protein>
<proteinExistence type="predicted"/>
<reference evidence="5 6" key="1">
    <citation type="submission" date="2024-09" db="EMBL/GenBank/DDBJ databases">
        <authorList>
            <person name="Sun Q."/>
            <person name="Mori K."/>
        </authorList>
    </citation>
    <scope>NUCLEOTIDE SEQUENCE [LARGE SCALE GENOMIC DNA]</scope>
    <source>
        <strain evidence="5 6">JCM 11201</strain>
    </source>
</reference>
<dbReference type="InterPro" id="IPR037923">
    <property type="entry name" value="HTH-like"/>
</dbReference>
<dbReference type="SMART" id="SM00342">
    <property type="entry name" value="HTH_ARAC"/>
    <property type="match status" value="1"/>
</dbReference>
<dbReference type="SUPFAM" id="SSF46689">
    <property type="entry name" value="Homeodomain-like"/>
    <property type="match status" value="2"/>
</dbReference>
<dbReference type="InterPro" id="IPR018060">
    <property type="entry name" value="HTH_AraC"/>
</dbReference>
<gene>
    <name evidence="5" type="ORF">ACFFMS_30250</name>
</gene>
<dbReference type="PANTHER" id="PTHR43280">
    <property type="entry name" value="ARAC-FAMILY TRANSCRIPTIONAL REGULATOR"/>
    <property type="match status" value="1"/>
</dbReference>
<sequence>MEQKFWIPTLINSIRVIDFQYIKVPKGWSYDSHRHVMFEFVYVISGGMEELVNQSPYTLRSEDAILIKPGIYHHTPPIMEDTDLLIFHFEVEDKRIHELLQMIHYPVIHTKNNLAPEIDIANFIKEFIHKYGDFLKKTEEQETIKNPDSMYSAIILLEIQSCILHLISLISNYFYHKIDRMESTSIHPSHINLAHEAAYLIETQAKDNLQINELANKLNVDRSYLSRCFKNVYGMPPHVYLTNVRIRKAKNLLVDTQWSIEKIARELDFSSSAHFSKTFLKAVGQTPLKFRNRSKQQDS</sequence>
<evidence type="ECO:0000256" key="2">
    <source>
        <dbReference type="ARBA" id="ARBA00023125"/>
    </source>
</evidence>
<keyword evidence="3" id="KW-0804">Transcription</keyword>
<dbReference type="PANTHER" id="PTHR43280:SF28">
    <property type="entry name" value="HTH-TYPE TRANSCRIPTIONAL ACTIVATOR RHAS"/>
    <property type="match status" value="1"/>
</dbReference>
<dbReference type="PROSITE" id="PS01124">
    <property type="entry name" value="HTH_ARAC_FAMILY_2"/>
    <property type="match status" value="1"/>
</dbReference>
<evidence type="ECO:0000313" key="6">
    <source>
        <dbReference type="Proteomes" id="UP001589609"/>
    </source>
</evidence>
<evidence type="ECO:0000256" key="1">
    <source>
        <dbReference type="ARBA" id="ARBA00023015"/>
    </source>
</evidence>
<organism evidence="5 6">
    <name type="scientific">Ectobacillus funiculus</name>
    <dbReference type="NCBI Taxonomy" id="137993"/>
    <lineage>
        <taxon>Bacteria</taxon>
        <taxon>Bacillati</taxon>
        <taxon>Bacillota</taxon>
        <taxon>Bacilli</taxon>
        <taxon>Bacillales</taxon>
        <taxon>Bacillaceae</taxon>
        <taxon>Ectobacillus</taxon>
    </lineage>
</organism>
<dbReference type="SUPFAM" id="SSF51215">
    <property type="entry name" value="Regulatory protein AraC"/>
    <property type="match status" value="1"/>
</dbReference>
<keyword evidence="1" id="KW-0805">Transcription regulation</keyword>
<dbReference type="Gene3D" id="1.10.10.60">
    <property type="entry name" value="Homeodomain-like"/>
    <property type="match status" value="2"/>
</dbReference>
<dbReference type="Proteomes" id="UP001589609">
    <property type="component" value="Unassembled WGS sequence"/>
</dbReference>
<dbReference type="Gene3D" id="2.60.120.10">
    <property type="entry name" value="Jelly Rolls"/>
    <property type="match status" value="1"/>
</dbReference>
<dbReference type="Pfam" id="PF07883">
    <property type="entry name" value="Cupin_2"/>
    <property type="match status" value="1"/>
</dbReference>
<evidence type="ECO:0000313" key="5">
    <source>
        <dbReference type="EMBL" id="MFB9762512.1"/>
    </source>
</evidence>
<feature type="domain" description="HTH araC/xylS-type" evidence="4">
    <location>
        <begin position="195"/>
        <end position="293"/>
    </location>
</feature>
<keyword evidence="6" id="KW-1185">Reference proteome</keyword>
<evidence type="ECO:0000256" key="3">
    <source>
        <dbReference type="ARBA" id="ARBA00023163"/>
    </source>
</evidence>
<comment type="caution">
    <text evidence="5">The sequence shown here is derived from an EMBL/GenBank/DDBJ whole genome shotgun (WGS) entry which is preliminary data.</text>
</comment>
<dbReference type="InterPro" id="IPR013096">
    <property type="entry name" value="Cupin_2"/>
</dbReference>
<dbReference type="RefSeq" id="WP_379952413.1">
    <property type="nucleotide sequence ID" value="NZ_JBHMAF010000198.1"/>
</dbReference>
<accession>A0ABV5WPI3</accession>
<keyword evidence="2" id="KW-0238">DNA-binding</keyword>
<dbReference type="InterPro" id="IPR009057">
    <property type="entry name" value="Homeodomain-like_sf"/>
</dbReference>
<evidence type="ECO:0000259" key="4">
    <source>
        <dbReference type="PROSITE" id="PS01124"/>
    </source>
</evidence>
<name>A0ABV5WPI3_9BACI</name>
<dbReference type="EMBL" id="JBHMAF010000198">
    <property type="protein sequence ID" value="MFB9762512.1"/>
    <property type="molecule type" value="Genomic_DNA"/>
</dbReference>